<dbReference type="AlphaFoldDB" id="F0QZS8"/>
<dbReference type="HOGENOM" id="CLU_183543_0_0_10"/>
<dbReference type="EMBL" id="CP002530">
    <property type="protein sequence ID" value="ADY37198.1"/>
    <property type="molecule type" value="Genomic_DNA"/>
</dbReference>
<feature type="transmembrane region" description="Helical" evidence="1">
    <location>
        <begin position="73"/>
        <end position="94"/>
    </location>
</feature>
<dbReference type="eggNOG" id="ENOG5034459">
    <property type="taxonomic scope" value="Bacteria"/>
</dbReference>
<keyword evidence="1" id="KW-1133">Transmembrane helix</keyword>
<protein>
    <submittedName>
        <fullName evidence="2">Uncharacterized protein</fullName>
    </submittedName>
</protein>
<name>F0QZS8_PHOSB</name>
<evidence type="ECO:0000256" key="1">
    <source>
        <dbReference type="SAM" id="Phobius"/>
    </source>
</evidence>
<dbReference type="Proteomes" id="UP000007486">
    <property type="component" value="Chromosome"/>
</dbReference>
<keyword evidence="1" id="KW-0812">Transmembrane</keyword>
<keyword evidence="1" id="KW-0472">Membrane</keyword>
<organism evidence="2 3">
    <name type="scientific">Phocaeicola salanitronis (strain DSM 18170 / JCM 13657 / CCUG 60908 / BL78)</name>
    <name type="common">Bacteroides salanitronis</name>
    <dbReference type="NCBI Taxonomy" id="667015"/>
    <lineage>
        <taxon>Bacteria</taxon>
        <taxon>Pseudomonadati</taxon>
        <taxon>Bacteroidota</taxon>
        <taxon>Bacteroidia</taxon>
        <taxon>Bacteroidales</taxon>
        <taxon>Bacteroidaceae</taxon>
        <taxon>Phocaeicola</taxon>
    </lineage>
</organism>
<proteinExistence type="predicted"/>
<dbReference type="OrthoDB" id="1033751at2"/>
<evidence type="ECO:0000313" key="2">
    <source>
        <dbReference type="EMBL" id="ADY37198.1"/>
    </source>
</evidence>
<dbReference type="KEGG" id="bsa:Bacsa_2664"/>
<gene>
    <name evidence="2" type="ordered locus">Bacsa_2664</name>
</gene>
<accession>F0QZS8</accession>
<sequence>MGTLGHINDMIGRDKENRRLRKHNRERMKETRKQLIRTGYKTDLQNISLEDWEKTRHQISEKEKADAKQLFRLQLWILASIALIVLLGLIVYLIF</sequence>
<evidence type="ECO:0000313" key="3">
    <source>
        <dbReference type="Proteomes" id="UP000007486"/>
    </source>
</evidence>
<keyword evidence="3" id="KW-1185">Reference proteome</keyword>
<dbReference type="RefSeq" id="WP_013618572.1">
    <property type="nucleotide sequence ID" value="NC_015164.1"/>
</dbReference>
<reference evidence="2 3" key="1">
    <citation type="journal article" date="2011" name="Stand. Genomic Sci.">
        <title>Complete genome sequence of Bacteroides salanitronis type strain (BL78).</title>
        <authorList>
            <person name="Gronow S."/>
            <person name="Held B."/>
            <person name="Lucas S."/>
            <person name="Lapidus A."/>
            <person name="Del Rio T.G."/>
            <person name="Nolan M."/>
            <person name="Tice H."/>
            <person name="Deshpande S."/>
            <person name="Cheng J.F."/>
            <person name="Pitluck S."/>
            <person name="Liolios K."/>
            <person name="Pagani I."/>
            <person name="Ivanova N."/>
            <person name="Mavromatis K."/>
            <person name="Pati A."/>
            <person name="Tapia R."/>
            <person name="Han C."/>
            <person name="Goodwin L."/>
            <person name="Chen A."/>
            <person name="Palaniappan K."/>
            <person name="Land M."/>
            <person name="Hauser L."/>
            <person name="Chang Y.J."/>
            <person name="Jeffries C.D."/>
            <person name="Brambilla E.M."/>
            <person name="Rohde M."/>
            <person name="Goker M."/>
            <person name="Detter J.C."/>
            <person name="Woyke T."/>
            <person name="Bristow J."/>
            <person name="Markowitz V."/>
            <person name="Hugenholtz P."/>
            <person name="Kyrpides N.C."/>
            <person name="Klenk H.P."/>
            <person name="Eisen J.A."/>
        </authorList>
    </citation>
    <scope>NUCLEOTIDE SEQUENCE [LARGE SCALE GENOMIC DNA]</scope>
    <source>
        <strain evidence="2 3">DSM 18170</strain>
    </source>
</reference>